<sequence>MSRKSGRKKRYSGGGKASVRSRGSMSQNDNRCDSKTCDAILVARSQGESEDEMKRGAKDALGQALQEEELHLKEMRGEFFVPNDRGLGLAGLPALLRAVEERFISVQEEIVTMRREMVSREQTFTNEITELRVLSHGYLLVRDRFIATFRRDKLNRRNRRDTKVIAKGNITAHGGDATVDATLYSIPGGPVRRQDAGTFVQLYGLHPHLVSEIKHQPTIAVLNTHAGVIASGLKKGSPEFYNSFNRFITSLKFSEYDQRYLDNGEHPDLTSAYWAFVKCPKYDDDKVPAVFTDIKDIAGRFSAWSKIASPNLPRRPTQQRDGKSSAIFQYP</sequence>
<protein>
    <submittedName>
        <fullName evidence="3">Uncharacterized protein</fullName>
    </submittedName>
</protein>
<evidence type="ECO:0000256" key="2">
    <source>
        <dbReference type="SAM" id="MobiDB-lite"/>
    </source>
</evidence>
<accession>A0A292Q9T9</accession>
<keyword evidence="4" id="KW-1185">Reference proteome</keyword>
<reference evidence="3" key="1">
    <citation type="submission" date="2015-10" db="EMBL/GenBank/DDBJ databases">
        <authorList>
            <person name="Regsiter A."/>
            <person name="william w."/>
        </authorList>
    </citation>
    <scope>NUCLEOTIDE SEQUENCE</scope>
    <source>
        <strain evidence="3">Montdore</strain>
    </source>
</reference>
<name>A0A292Q9T9_9PEZI</name>
<evidence type="ECO:0000313" key="4">
    <source>
        <dbReference type="Proteomes" id="UP001412239"/>
    </source>
</evidence>
<dbReference type="Proteomes" id="UP001412239">
    <property type="component" value="Unassembled WGS sequence"/>
</dbReference>
<proteinExistence type="predicted"/>
<feature type="region of interest" description="Disordered" evidence="2">
    <location>
        <begin position="310"/>
        <end position="331"/>
    </location>
</feature>
<feature type="compositionally biased region" description="Basic residues" evidence="2">
    <location>
        <begin position="1"/>
        <end position="11"/>
    </location>
</feature>
<gene>
    <name evidence="3" type="ORF">GSTUAT00000211001</name>
</gene>
<feature type="coiled-coil region" evidence="1">
    <location>
        <begin position="58"/>
        <end position="116"/>
    </location>
</feature>
<keyword evidence="1" id="KW-0175">Coiled coil</keyword>
<feature type="region of interest" description="Disordered" evidence="2">
    <location>
        <begin position="1"/>
        <end position="32"/>
    </location>
</feature>
<dbReference type="EMBL" id="LN890944">
    <property type="protein sequence ID" value="CUS15718.1"/>
    <property type="molecule type" value="Genomic_DNA"/>
</dbReference>
<evidence type="ECO:0000313" key="3">
    <source>
        <dbReference type="EMBL" id="CUS15718.1"/>
    </source>
</evidence>
<dbReference type="AlphaFoldDB" id="A0A292Q9T9"/>
<organism evidence="3 4">
    <name type="scientific">Tuber aestivum</name>
    <name type="common">summer truffle</name>
    <dbReference type="NCBI Taxonomy" id="59557"/>
    <lineage>
        <taxon>Eukaryota</taxon>
        <taxon>Fungi</taxon>
        <taxon>Dikarya</taxon>
        <taxon>Ascomycota</taxon>
        <taxon>Pezizomycotina</taxon>
        <taxon>Pezizomycetes</taxon>
        <taxon>Pezizales</taxon>
        <taxon>Tuberaceae</taxon>
        <taxon>Tuber</taxon>
    </lineage>
</organism>
<evidence type="ECO:0000256" key="1">
    <source>
        <dbReference type="SAM" id="Coils"/>
    </source>
</evidence>